<dbReference type="PANTHER" id="PTHR11002:SF42">
    <property type="entry name" value="CARBONIC ANHYDRASE 1"/>
    <property type="match status" value="1"/>
</dbReference>
<evidence type="ECO:0000313" key="9">
    <source>
        <dbReference type="Proteomes" id="UP001519291"/>
    </source>
</evidence>
<dbReference type="RefSeq" id="WP_209513414.1">
    <property type="nucleotide sequence ID" value="NZ_JAGIOH010000001.1"/>
</dbReference>
<comment type="catalytic activity">
    <reaction evidence="6 7">
        <text>hydrogencarbonate + H(+) = CO2 + H2O</text>
        <dbReference type="Rhea" id="RHEA:10748"/>
        <dbReference type="ChEBI" id="CHEBI:15377"/>
        <dbReference type="ChEBI" id="CHEBI:15378"/>
        <dbReference type="ChEBI" id="CHEBI:16526"/>
        <dbReference type="ChEBI" id="CHEBI:17544"/>
        <dbReference type="EC" id="4.2.1.1"/>
    </reaction>
</comment>
<dbReference type="SUPFAM" id="SSF53056">
    <property type="entry name" value="beta-carbonic anhydrase, cab"/>
    <property type="match status" value="1"/>
</dbReference>
<dbReference type="InterPro" id="IPR036874">
    <property type="entry name" value="Carbonic_anhydrase_sf"/>
</dbReference>
<sequence>MQDLTEGVARFQRDVHPAKAELFAHLAATHRPTTLFISCSDARVVPELLTQSEPGDLFVIRTAGNLVPAYTPGSDGVAASIEYAVAVLGVRDIVVCGHSACGAMTALAENHDLSGAPAIADWLRHADASRARTAAETGTEKVAALVRENVLAQLANLATHPSVARALAENTVTLHGWVYDIPTGAVEDVTAAGRQAALAA</sequence>
<dbReference type="EMBL" id="JAGIOH010000001">
    <property type="protein sequence ID" value="MBP2400870.1"/>
    <property type="molecule type" value="Genomic_DNA"/>
</dbReference>
<evidence type="ECO:0000313" key="8">
    <source>
        <dbReference type="EMBL" id="MBP2400870.1"/>
    </source>
</evidence>
<dbReference type="InterPro" id="IPR045066">
    <property type="entry name" value="Beta_CA_cladeB"/>
</dbReference>
<evidence type="ECO:0000256" key="4">
    <source>
        <dbReference type="ARBA" id="ARBA00023239"/>
    </source>
</evidence>
<gene>
    <name evidence="8" type="ORF">JO379_000339</name>
</gene>
<dbReference type="Gene3D" id="3.40.1050.10">
    <property type="entry name" value="Carbonic anhydrase"/>
    <property type="match status" value="1"/>
</dbReference>
<accession>A0ABS4XWH5</accession>
<dbReference type="InterPro" id="IPR015892">
    <property type="entry name" value="Carbonic_anhydrase_CS"/>
</dbReference>
<dbReference type="CDD" id="cd00884">
    <property type="entry name" value="beta_CA_cladeB"/>
    <property type="match status" value="1"/>
</dbReference>
<evidence type="ECO:0000256" key="5">
    <source>
        <dbReference type="ARBA" id="ARBA00024993"/>
    </source>
</evidence>
<name>A0ABS4XWH5_9ACTN</name>
<evidence type="ECO:0000256" key="3">
    <source>
        <dbReference type="ARBA" id="ARBA00022833"/>
    </source>
</evidence>
<comment type="function">
    <text evidence="5">Catalyzes the reversible hydration of carbon dioxide to form bicarbonate.</text>
</comment>
<organism evidence="8 9">
    <name type="scientific">Streptomyces syringium</name>
    <dbReference type="NCBI Taxonomy" id="76729"/>
    <lineage>
        <taxon>Bacteria</taxon>
        <taxon>Bacillati</taxon>
        <taxon>Actinomycetota</taxon>
        <taxon>Actinomycetes</taxon>
        <taxon>Kitasatosporales</taxon>
        <taxon>Streptomycetaceae</taxon>
        <taxon>Streptomyces</taxon>
    </lineage>
</organism>
<comment type="function">
    <text evidence="7">Reversible hydration of carbon dioxide.</text>
</comment>
<dbReference type="GeneID" id="91567224"/>
<dbReference type="SMART" id="SM00947">
    <property type="entry name" value="Pro_CA"/>
    <property type="match status" value="1"/>
</dbReference>
<reference evidence="8 9" key="1">
    <citation type="submission" date="2021-03" db="EMBL/GenBank/DDBJ databases">
        <title>Sequencing the genomes of 1000 actinobacteria strains.</title>
        <authorList>
            <person name="Klenk H.-P."/>
        </authorList>
    </citation>
    <scope>NUCLEOTIDE SEQUENCE [LARGE SCALE GENOMIC DNA]</scope>
    <source>
        <strain evidence="8 9">DSM 41480</strain>
    </source>
</reference>
<evidence type="ECO:0000256" key="2">
    <source>
        <dbReference type="ARBA" id="ARBA00012925"/>
    </source>
</evidence>
<dbReference type="Pfam" id="PF00484">
    <property type="entry name" value="Pro_CA"/>
    <property type="match status" value="1"/>
</dbReference>
<dbReference type="Proteomes" id="UP001519291">
    <property type="component" value="Unassembled WGS sequence"/>
</dbReference>
<comment type="similarity">
    <text evidence="1 7">Belongs to the beta-class carbonic anhydrase family.</text>
</comment>
<proteinExistence type="inferred from homology"/>
<evidence type="ECO:0000256" key="1">
    <source>
        <dbReference type="ARBA" id="ARBA00006217"/>
    </source>
</evidence>
<protein>
    <recommendedName>
        <fullName evidence="2 7">Carbonic anhydrase</fullName>
        <ecNumber evidence="2 7">4.2.1.1</ecNumber>
    </recommendedName>
    <alternativeName>
        <fullName evidence="7">Carbonate dehydratase</fullName>
    </alternativeName>
</protein>
<evidence type="ECO:0000256" key="7">
    <source>
        <dbReference type="RuleBase" id="RU003956"/>
    </source>
</evidence>
<dbReference type="GO" id="GO:0004089">
    <property type="term" value="F:carbonate dehydratase activity"/>
    <property type="evidence" value="ECO:0007669"/>
    <property type="project" value="UniProtKB-EC"/>
</dbReference>
<evidence type="ECO:0000256" key="6">
    <source>
        <dbReference type="ARBA" id="ARBA00048348"/>
    </source>
</evidence>
<comment type="caution">
    <text evidence="8">The sequence shown here is derived from an EMBL/GenBank/DDBJ whole genome shotgun (WGS) entry which is preliminary data.</text>
</comment>
<keyword evidence="9" id="KW-1185">Reference proteome</keyword>
<dbReference type="EC" id="4.2.1.1" evidence="2 7"/>
<keyword evidence="3 7" id="KW-0862">Zinc</keyword>
<dbReference type="PANTHER" id="PTHR11002">
    <property type="entry name" value="CARBONIC ANHYDRASE"/>
    <property type="match status" value="1"/>
</dbReference>
<dbReference type="PROSITE" id="PS00705">
    <property type="entry name" value="PROK_CO2_ANHYDRASE_2"/>
    <property type="match status" value="1"/>
</dbReference>
<keyword evidence="4 7" id="KW-0456">Lyase</keyword>
<dbReference type="InterPro" id="IPR001765">
    <property type="entry name" value="Carbonic_anhydrase"/>
</dbReference>